<dbReference type="AlphaFoldDB" id="A0A0B2SS89"/>
<sequence length="42" mass="4842">MMHKNPFQRISQVNCKFRMGFTCLRNHCQILAGTSAEKDNGQ</sequence>
<organism evidence="1">
    <name type="scientific">Glycine soja</name>
    <name type="common">Wild soybean</name>
    <dbReference type="NCBI Taxonomy" id="3848"/>
    <lineage>
        <taxon>Eukaryota</taxon>
        <taxon>Viridiplantae</taxon>
        <taxon>Streptophyta</taxon>
        <taxon>Embryophyta</taxon>
        <taxon>Tracheophyta</taxon>
        <taxon>Spermatophyta</taxon>
        <taxon>Magnoliopsida</taxon>
        <taxon>eudicotyledons</taxon>
        <taxon>Gunneridae</taxon>
        <taxon>Pentapetalae</taxon>
        <taxon>rosids</taxon>
        <taxon>fabids</taxon>
        <taxon>Fabales</taxon>
        <taxon>Fabaceae</taxon>
        <taxon>Papilionoideae</taxon>
        <taxon>50 kb inversion clade</taxon>
        <taxon>NPAAA clade</taxon>
        <taxon>indigoferoid/millettioid clade</taxon>
        <taxon>Phaseoleae</taxon>
        <taxon>Glycine</taxon>
        <taxon>Glycine subgen. Soja</taxon>
    </lineage>
</organism>
<dbReference type="Proteomes" id="UP000053555">
    <property type="component" value="Unassembled WGS sequence"/>
</dbReference>
<gene>
    <name evidence="1" type="ORF">glysoja_026419</name>
</gene>
<evidence type="ECO:0000313" key="1">
    <source>
        <dbReference type="EMBL" id="KHN47730.1"/>
    </source>
</evidence>
<proteinExistence type="predicted"/>
<reference evidence="1" key="1">
    <citation type="submission" date="2014-07" db="EMBL/GenBank/DDBJ databases">
        <title>Identification of a novel salt tolerance gene in wild soybean by whole-genome sequencing.</title>
        <authorList>
            <person name="Lam H.-M."/>
            <person name="Qi X."/>
            <person name="Li M.-W."/>
            <person name="Liu X."/>
            <person name="Xie M."/>
            <person name="Ni M."/>
            <person name="Xu X."/>
        </authorList>
    </citation>
    <scope>NUCLEOTIDE SEQUENCE [LARGE SCALE GENOMIC DNA]</scope>
    <source>
        <tissue evidence="1">Root</tissue>
    </source>
</reference>
<protein>
    <submittedName>
        <fullName evidence="1">Uncharacterized protein</fullName>
    </submittedName>
</protein>
<accession>A0A0B2SS89</accession>
<name>A0A0B2SS89_GLYSO</name>
<dbReference type="EMBL" id="KN640321">
    <property type="protein sequence ID" value="KHN47730.1"/>
    <property type="molecule type" value="Genomic_DNA"/>
</dbReference>